<organism evidence="1 2">
    <name type="scientific">Drosophila gunungcola</name>
    <name type="common">fruit fly</name>
    <dbReference type="NCBI Taxonomy" id="103775"/>
    <lineage>
        <taxon>Eukaryota</taxon>
        <taxon>Metazoa</taxon>
        <taxon>Ecdysozoa</taxon>
        <taxon>Arthropoda</taxon>
        <taxon>Hexapoda</taxon>
        <taxon>Insecta</taxon>
        <taxon>Pterygota</taxon>
        <taxon>Neoptera</taxon>
        <taxon>Endopterygota</taxon>
        <taxon>Diptera</taxon>
        <taxon>Brachycera</taxon>
        <taxon>Muscomorpha</taxon>
        <taxon>Ephydroidea</taxon>
        <taxon>Drosophilidae</taxon>
        <taxon>Drosophila</taxon>
        <taxon>Sophophora</taxon>
    </lineage>
</organism>
<reference evidence="1" key="1">
    <citation type="journal article" date="2023" name="Genome Biol. Evol.">
        <title>Long-read-based Genome Assembly of Drosophila gunungcola Reveals Fewer Chemosensory Genes in Flower-breeding Species.</title>
        <authorList>
            <person name="Negi A."/>
            <person name="Liao B.Y."/>
            <person name="Yeh S.D."/>
        </authorList>
    </citation>
    <scope>NUCLEOTIDE SEQUENCE</scope>
    <source>
        <strain evidence="1">Sukarami</strain>
    </source>
</reference>
<evidence type="ECO:0000313" key="2">
    <source>
        <dbReference type="Proteomes" id="UP001059596"/>
    </source>
</evidence>
<comment type="caution">
    <text evidence="1">The sequence shown here is derived from an EMBL/GenBank/DDBJ whole genome shotgun (WGS) entry which is preliminary data.</text>
</comment>
<proteinExistence type="predicted"/>
<gene>
    <name evidence="1" type="ORF">M5D96_002561</name>
</gene>
<dbReference type="AlphaFoldDB" id="A0A9P9Z0A2"/>
<sequence length="234" mass="25488">MVKTLYLQSCQVIRYEDGIETDTTNYGPVSMVVDNLAEIAVNVSDENTAQLEGKMNRTWQDIAGNIEVLTASALAQLSDLIYETNQLLVANPDCNAAWSLDELNENVTHQLSGCTGDLGNLLEDFRLEGQLALAKVQGFVQQIAQLPARCLSMESSPLNPLASAGGSVCFINAMAEINLGMAQSMHDASLLLVQTHQSAEDQVEQAQECCTIVVQQIGDYLRDEQDQCQQSTLT</sequence>
<name>A0A9P9Z0A2_9MUSC</name>
<keyword evidence="2" id="KW-1185">Reference proteome</keyword>
<dbReference type="Proteomes" id="UP001059596">
    <property type="component" value="Chromosome 3R"/>
</dbReference>
<dbReference type="EMBL" id="JAMKOV010000001">
    <property type="protein sequence ID" value="KAI8046359.1"/>
    <property type="molecule type" value="Genomic_DNA"/>
</dbReference>
<evidence type="ECO:0000313" key="1">
    <source>
        <dbReference type="EMBL" id="KAI8046359.1"/>
    </source>
</evidence>
<protein>
    <submittedName>
        <fullName evidence="1">Uncharacterized protein</fullName>
    </submittedName>
</protein>
<accession>A0A9P9Z0A2</accession>